<reference evidence="2" key="1">
    <citation type="journal article" date="2014" name="Int. J. Syst. Evol. Microbiol.">
        <title>Complete genome sequence of Corynebacterium casei LMG S-19264T (=DSM 44701T), isolated from a smear-ripened cheese.</title>
        <authorList>
            <consortium name="US DOE Joint Genome Institute (JGI-PGF)"/>
            <person name="Walter F."/>
            <person name="Albersmeier A."/>
            <person name="Kalinowski J."/>
            <person name="Ruckert C."/>
        </authorList>
    </citation>
    <scope>NUCLEOTIDE SEQUENCE</scope>
    <source>
        <strain evidence="2">CGMCC 4.5737</strain>
    </source>
</reference>
<dbReference type="Proteomes" id="UP000637578">
    <property type="component" value="Unassembled WGS sequence"/>
</dbReference>
<dbReference type="RefSeq" id="WP_189059901.1">
    <property type="nucleotide sequence ID" value="NZ_BMMK01000019.1"/>
</dbReference>
<comment type="caution">
    <text evidence="2">The sequence shown here is derived from an EMBL/GenBank/DDBJ whole genome shotgun (WGS) entry which is preliminary data.</text>
</comment>
<accession>A0A8J3CAG9</accession>
<evidence type="ECO:0000313" key="3">
    <source>
        <dbReference type="Proteomes" id="UP000637578"/>
    </source>
</evidence>
<evidence type="ECO:0000313" key="2">
    <source>
        <dbReference type="EMBL" id="GGM65508.1"/>
    </source>
</evidence>
<dbReference type="AlphaFoldDB" id="A0A8J3CAG9"/>
<dbReference type="EMBL" id="BMMK01000019">
    <property type="protein sequence ID" value="GGM65508.1"/>
    <property type="molecule type" value="Genomic_DNA"/>
</dbReference>
<protein>
    <submittedName>
        <fullName evidence="2">Toxin</fullName>
    </submittedName>
</protein>
<keyword evidence="3" id="KW-1185">Reference proteome</keyword>
<proteinExistence type="predicted"/>
<organism evidence="2 3">
    <name type="scientific">Longimycelium tulufanense</name>
    <dbReference type="NCBI Taxonomy" id="907463"/>
    <lineage>
        <taxon>Bacteria</taxon>
        <taxon>Bacillati</taxon>
        <taxon>Actinomycetota</taxon>
        <taxon>Actinomycetes</taxon>
        <taxon>Pseudonocardiales</taxon>
        <taxon>Pseudonocardiaceae</taxon>
        <taxon>Longimycelium</taxon>
    </lineage>
</organism>
<dbReference type="Pfam" id="PF04149">
    <property type="entry name" value="DUF397"/>
    <property type="match status" value="2"/>
</dbReference>
<evidence type="ECO:0000259" key="1">
    <source>
        <dbReference type="Pfam" id="PF04149"/>
    </source>
</evidence>
<reference evidence="2" key="2">
    <citation type="submission" date="2020-09" db="EMBL/GenBank/DDBJ databases">
        <authorList>
            <person name="Sun Q."/>
            <person name="Zhou Y."/>
        </authorList>
    </citation>
    <scope>NUCLEOTIDE SEQUENCE</scope>
    <source>
        <strain evidence="2">CGMCC 4.5737</strain>
    </source>
</reference>
<feature type="domain" description="DUF397" evidence="1">
    <location>
        <begin position="6"/>
        <end position="23"/>
    </location>
</feature>
<name>A0A8J3CAG9_9PSEU</name>
<sequence length="78" mass="8520">MKRDNGWFKSSRSGAANNMCVEVRWVKSSRSAGASNACVDVALGGDRVGVRDSKNPAGPVLSFDRRTWAGFLHHLKEN</sequence>
<feature type="domain" description="DUF397" evidence="1">
    <location>
        <begin position="24"/>
        <end position="76"/>
    </location>
</feature>
<gene>
    <name evidence="2" type="ORF">GCM10012275_40090</name>
</gene>
<dbReference type="InterPro" id="IPR007278">
    <property type="entry name" value="DUF397"/>
</dbReference>